<dbReference type="Proteomes" id="UP000280696">
    <property type="component" value="Unassembled WGS sequence"/>
</dbReference>
<comment type="caution">
    <text evidence="2">The sequence shown here is derived from an EMBL/GenBank/DDBJ whole genome shotgun (WGS) entry which is preliminary data.</text>
</comment>
<feature type="chain" id="PRO_5017317132" evidence="1">
    <location>
        <begin position="24"/>
        <end position="235"/>
    </location>
</feature>
<keyword evidence="3" id="KW-1185">Reference proteome</keyword>
<name>A0A3A9ACX2_9FIRM</name>
<keyword evidence="1" id="KW-0732">Signal</keyword>
<dbReference type="RefSeq" id="WP_120471668.1">
    <property type="nucleotide sequence ID" value="NZ_CATJBT010000237.1"/>
</dbReference>
<protein>
    <submittedName>
        <fullName evidence="2">Uncharacterized protein</fullName>
    </submittedName>
</protein>
<proteinExistence type="predicted"/>
<evidence type="ECO:0000313" key="2">
    <source>
        <dbReference type="EMBL" id="RKI89482.1"/>
    </source>
</evidence>
<dbReference type="AlphaFoldDB" id="A0A3A9ACX2"/>
<feature type="signal peptide" evidence="1">
    <location>
        <begin position="1"/>
        <end position="23"/>
    </location>
</feature>
<gene>
    <name evidence="2" type="ORF">D7V94_17895</name>
</gene>
<dbReference type="EMBL" id="RAYQ01000022">
    <property type="protein sequence ID" value="RKI89482.1"/>
    <property type="molecule type" value="Genomic_DNA"/>
</dbReference>
<evidence type="ECO:0000313" key="3">
    <source>
        <dbReference type="Proteomes" id="UP000280696"/>
    </source>
</evidence>
<dbReference type="OrthoDB" id="1998815at2"/>
<evidence type="ECO:0000256" key="1">
    <source>
        <dbReference type="SAM" id="SignalP"/>
    </source>
</evidence>
<sequence>MKKILITALILTAMLGTSLTASAAPKTMSDGTVFDAEYYAATYPDVAQALGTDEAALYQHYVSFGKAEGRKPHADNYVSQDTIDAANAKHKYYKNITAEQAAAADAVAKQIADSIMANKAYTTDLQRVNAAAVTVASYCSQIPYGSDAAKWYRSPYGVFVGGVYTCAGSTRALGRILDYMGYSWEHTNENKNSHQWCIVTMDGQKGFADGMGGFAGYGDMVSGMTINGMTIYFPS</sequence>
<accession>A0A3A9ACX2</accession>
<organism evidence="2 3">
    <name type="scientific">Parablautia intestinalis</name>
    <dbReference type="NCBI Taxonomy" id="2320100"/>
    <lineage>
        <taxon>Bacteria</taxon>
        <taxon>Bacillati</taxon>
        <taxon>Bacillota</taxon>
        <taxon>Clostridia</taxon>
        <taxon>Lachnospirales</taxon>
        <taxon>Lachnospiraceae</taxon>
        <taxon>Parablautia</taxon>
    </lineage>
</organism>
<reference evidence="2 3" key="1">
    <citation type="submission" date="2018-09" db="EMBL/GenBank/DDBJ databases">
        <title>Murine metabolic-syndrome-specific gut microbial biobank.</title>
        <authorList>
            <person name="Liu C."/>
        </authorList>
    </citation>
    <scope>NUCLEOTIDE SEQUENCE [LARGE SCALE GENOMIC DNA]</scope>
    <source>
        <strain evidence="2 3">0.1xD8-82</strain>
    </source>
</reference>